<dbReference type="HOGENOM" id="CLU_3387789_0_0_5"/>
<dbReference type="Proteomes" id="UP000000270">
    <property type="component" value="Chromosome"/>
</dbReference>
<sequence>MEGRTTRVIGHRLSAVRTLDRLLICDQGRIAE</sequence>
<dbReference type="AlphaFoldDB" id="A8IHQ8"/>
<reference evidence="1 2" key="4">
    <citation type="journal article" date="2009" name="Appl. Environ. Microbiol.">
        <title>Comparative genome-wide transcriptional profiling of Azorhizobium caulinodans ORS571 grown under free-living and symbiotic conditions.</title>
        <authorList>
            <person name="Tsukada S."/>
            <person name="Aono T."/>
            <person name="Akiba N."/>
            <person name="Lee KB."/>
            <person name="Liu CT."/>
            <person name="Toyazaki H."/>
            <person name="Oyaizu H."/>
        </authorList>
    </citation>
    <scope>NUCLEOTIDE SEQUENCE [LARGE SCALE GENOMIC DNA]</scope>
    <source>
        <strain evidence="2">ATCC 43989 / DSM 5975 / JCM 20966 / LMG 6465 / NBRC 14845 / NCIMB 13405 / ORS 571</strain>
    </source>
</reference>
<reference evidence="1 2" key="5">
    <citation type="journal article" date="2010" name="Appl. Environ. Microbiol.">
        <title>phrR-like gene praR of Azorhizobium caulinodans ORS571 is essential for symbiosis with Sesbania rostrata and is involved in expression of reb genes.</title>
        <authorList>
            <person name="Akiba N."/>
            <person name="Aono T."/>
            <person name="Toyazaki H."/>
            <person name="Sato S."/>
            <person name="Oyaizu H."/>
        </authorList>
    </citation>
    <scope>NUCLEOTIDE SEQUENCE [LARGE SCALE GENOMIC DNA]</scope>
    <source>
        <strain evidence="2">ATCC 43989 / DSM 5975 / JCM 20966 / LMG 6465 / NBRC 14845 / NCIMB 13405 / ORS 571</strain>
    </source>
</reference>
<proteinExistence type="predicted"/>
<accession>A8IHQ8</accession>
<evidence type="ECO:0000313" key="1">
    <source>
        <dbReference type="EMBL" id="BAF89307.1"/>
    </source>
</evidence>
<dbReference type="KEGG" id="azc:AZC_3309"/>
<protein>
    <submittedName>
        <fullName evidence="1">Uncharacterized protein</fullName>
    </submittedName>
</protein>
<reference evidence="1 2" key="6">
    <citation type="journal article" date="2011" name="Appl. Environ. Microbiol.">
        <title>Involvement of the azorhizobial chromosome partition gene (parA) in the onset of bacteroid differentiation during Sesbania rostrata stem nodule development.</title>
        <authorList>
            <person name="Liu CT."/>
            <person name="Lee KB."/>
            <person name="Wang YS."/>
            <person name="Peng MH."/>
            <person name="Lee KT."/>
            <person name="Suzuki S."/>
            <person name="Suzuki T."/>
            <person name="Oyaizu H."/>
        </authorList>
    </citation>
    <scope>NUCLEOTIDE SEQUENCE [LARGE SCALE GENOMIC DNA]</scope>
    <source>
        <strain evidence="2">ATCC 43989 / DSM 5975 / JCM 20966 / LMG 6465 / NBRC 14845 / NCIMB 13405 / ORS 571</strain>
    </source>
</reference>
<reference evidence="1 2" key="1">
    <citation type="journal article" date="2007" name="Appl. Environ. Microbiol.">
        <title>Rhizobial factors required for stem nodule maturation and maintenance in Sesbania rostrata-Azorhizobium caulinodans ORS571 symbiosis.</title>
        <authorList>
            <person name="Suzuki S."/>
            <person name="Aono T."/>
            <person name="Lee KB."/>
            <person name="Suzuki T."/>
            <person name="Liu CT."/>
            <person name="Miwa H."/>
            <person name="Wakao S."/>
            <person name="Iki T."/>
            <person name="Oyaizu H."/>
        </authorList>
    </citation>
    <scope>NUCLEOTIDE SEQUENCE [LARGE SCALE GENOMIC DNA]</scope>
    <source>
        <strain evidence="2">ATCC 43989 / DSM 5975 / JCM 20966 / LMG 6465 / NBRC 14845 / NCIMB 13405 / ORS 571</strain>
    </source>
</reference>
<reference evidence="1 2" key="3">
    <citation type="journal article" date="2008" name="BMC Genomics">
        <title>The genome of the versatile nitrogen fixer Azorhizobium caulinodans ORS571.</title>
        <authorList>
            <person name="Lee KB."/>
            <person name="Backer P.D."/>
            <person name="Aono T."/>
            <person name="Liu CT."/>
            <person name="Suzuki S."/>
            <person name="Suzuki T."/>
            <person name="Kaneko T."/>
            <person name="Yamada M."/>
            <person name="Tabata S."/>
            <person name="Kupfer D.M."/>
            <person name="Najar F.Z."/>
            <person name="Wiley G.B."/>
            <person name="Roe B."/>
            <person name="Binnewies T.T."/>
            <person name="Ussery D.W."/>
            <person name="D'Haeze W."/>
            <person name="Herder J.D."/>
            <person name="Gevers D."/>
            <person name="Vereecke D."/>
            <person name="Holsters M."/>
            <person name="Oyaizu H."/>
        </authorList>
    </citation>
    <scope>NUCLEOTIDE SEQUENCE [LARGE SCALE GENOMIC DNA]</scope>
    <source>
        <strain evidence="2">ATCC 43989 / DSM 5975 / JCM 20966 / LMG 6465 / NBRC 14845 / NCIMB 13405 / ORS 571</strain>
    </source>
</reference>
<dbReference type="EMBL" id="AP009384">
    <property type="protein sequence ID" value="BAF89307.1"/>
    <property type="molecule type" value="Genomic_DNA"/>
</dbReference>
<organism evidence="1 2">
    <name type="scientific">Azorhizobium caulinodans (strain ATCC 43989 / DSM 5975 / JCM 20966 / LMG 6465 / NBRC 14845 / NCIMB 13405 / ORS 571)</name>
    <dbReference type="NCBI Taxonomy" id="438753"/>
    <lineage>
        <taxon>Bacteria</taxon>
        <taxon>Pseudomonadati</taxon>
        <taxon>Pseudomonadota</taxon>
        <taxon>Alphaproteobacteria</taxon>
        <taxon>Hyphomicrobiales</taxon>
        <taxon>Xanthobacteraceae</taxon>
        <taxon>Azorhizobium</taxon>
    </lineage>
</organism>
<evidence type="ECO:0000313" key="2">
    <source>
        <dbReference type="Proteomes" id="UP000000270"/>
    </source>
</evidence>
<name>A8IHQ8_AZOC5</name>
<keyword evidence="2" id="KW-1185">Reference proteome</keyword>
<reference evidence="2" key="2">
    <citation type="submission" date="2007-04" db="EMBL/GenBank/DDBJ databases">
        <title>Complete genome sequence of the nitrogen-fixing bacterium Azorhizobium caulinodans ORS571.</title>
        <authorList>
            <person name="Lee K.B."/>
            <person name="Backer P.D."/>
            <person name="Aono T."/>
            <person name="Liu C.T."/>
            <person name="Suzuki S."/>
            <person name="Suzuki T."/>
            <person name="Kaneko T."/>
            <person name="Yamada M."/>
            <person name="Tabata S."/>
            <person name="Kupfer D.M."/>
            <person name="Najar F.Z."/>
            <person name="Wiley G.B."/>
            <person name="Roe B."/>
            <person name="Binnewies T."/>
            <person name="Ussery D."/>
            <person name="Vereecke D."/>
            <person name="Gevers D."/>
            <person name="Holsters M."/>
            <person name="Oyaizu H."/>
        </authorList>
    </citation>
    <scope>NUCLEOTIDE SEQUENCE [LARGE SCALE GENOMIC DNA]</scope>
    <source>
        <strain evidence="2">ATCC 43989 / DSM 5975 / JCM 20966 / LMG 6465 / NBRC 14845 / NCIMB 13405 / ORS 571</strain>
    </source>
</reference>
<gene>
    <name evidence="1" type="ordered locus">AZC_3309</name>
</gene>